<proteinExistence type="predicted"/>
<dbReference type="HOGENOM" id="CLU_3059047_0_0_9"/>
<organism evidence="1 2">
    <name type="scientific">Blautia hydrogenotrophica (strain DSM 10507 / JCM 14656 / S5a33)</name>
    <name type="common">Ruminococcus hydrogenotrophicus</name>
    <dbReference type="NCBI Taxonomy" id="476272"/>
    <lineage>
        <taxon>Bacteria</taxon>
        <taxon>Bacillati</taxon>
        <taxon>Bacillota</taxon>
        <taxon>Clostridia</taxon>
        <taxon>Lachnospirales</taxon>
        <taxon>Lachnospiraceae</taxon>
        <taxon>Blautia</taxon>
    </lineage>
</organism>
<name>C0CLG2_BLAHS</name>
<protein>
    <submittedName>
        <fullName evidence="1">Uncharacterized protein</fullName>
    </submittedName>
</protein>
<gene>
    <name evidence="1" type="ORF">RUMHYD_01684</name>
</gene>
<reference evidence="1 2" key="1">
    <citation type="submission" date="2009-01" db="EMBL/GenBank/DDBJ databases">
        <authorList>
            <person name="Fulton L."/>
            <person name="Clifton S."/>
            <person name="Fulton B."/>
            <person name="Xu J."/>
            <person name="Minx P."/>
            <person name="Pepin K.H."/>
            <person name="Johnson M."/>
            <person name="Bhonagiri V."/>
            <person name="Nash W.E."/>
            <person name="Mardis E.R."/>
            <person name="Wilson R.K."/>
        </authorList>
    </citation>
    <scope>NUCLEOTIDE SEQUENCE [LARGE SCALE GENOMIC DNA]</scope>
    <source>
        <strain evidence="2">DSM 10507 / JCM 14656 / S5a33</strain>
    </source>
</reference>
<evidence type="ECO:0000313" key="2">
    <source>
        <dbReference type="Proteomes" id="UP000003100"/>
    </source>
</evidence>
<dbReference type="PATRIC" id="fig|476272.21.peg.2053"/>
<keyword evidence="2" id="KW-1185">Reference proteome</keyword>
<sequence>MSCCDGNANIVGRVYVLFFFDRMRYLIYKMYTFLWKDTKAKEDIYNKYTKRIF</sequence>
<comment type="caution">
    <text evidence="1">The sequence shown here is derived from an EMBL/GenBank/DDBJ whole genome shotgun (WGS) entry which is preliminary data.</text>
</comment>
<evidence type="ECO:0000313" key="1">
    <source>
        <dbReference type="EMBL" id="EEG49386.1"/>
    </source>
</evidence>
<dbReference type="Proteomes" id="UP000003100">
    <property type="component" value="Unassembled WGS sequence"/>
</dbReference>
<accession>C0CLG2</accession>
<reference evidence="1 2" key="2">
    <citation type="submission" date="2009-02" db="EMBL/GenBank/DDBJ databases">
        <title>Draft genome sequence of Blautia hydrogenotrophica DSM 10507 (Ruminococcus hydrogenotrophicus DSM 10507).</title>
        <authorList>
            <person name="Sudarsanam P."/>
            <person name="Ley R."/>
            <person name="Guruge J."/>
            <person name="Turnbaugh P.J."/>
            <person name="Mahowald M."/>
            <person name="Liep D."/>
            <person name="Gordon J."/>
        </authorList>
    </citation>
    <scope>NUCLEOTIDE SEQUENCE [LARGE SCALE GENOMIC DNA]</scope>
    <source>
        <strain evidence="2">DSM 10507 / JCM 14656 / S5a33</strain>
    </source>
</reference>
<dbReference type="EMBL" id="ACBZ01000083">
    <property type="protein sequence ID" value="EEG49386.1"/>
    <property type="molecule type" value="Genomic_DNA"/>
</dbReference>
<dbReference type="AlphaFoldDB" id="C0CLG2"/>